<dbReference type="Proteomes" id="UP000006860">
    <property type="component" value="Chromosome"/>
</dbReference>
<gene>
    <name evidence="2" type="ordered locus">Plabr_0734</name>
</gene>
<feature type="domain" description="DUF4253" evidence="1">
    <location>
        <begin position="139"/>
        <end position="242"/>
    </location>
</feature>
<evidence type="ECO:0000313" key="3">
    <source>
        <dbReference type="Proteomes" id="UP000006860"/>
    </source>
</evidence>
<organism evidence="2 3">
    <name type="scientific">Rubinisphaera brasiliensis (strain ATCC 49424 / DSM 5305 / JCM 21570 / IAM 15109 / NBRC 103401 / IFAM 1448)</name>
    <name type="common">Planctomyces brasiliensis</name>
    <dbReference type="NCBI Taxonomy" id="756272"/>
    <lineage>
        <taxon>Bacteria</taxon>
        <taxon>Pseudomonadati</taxon>
        <taxon>Planctomycetota</taxon>
        <taxon>Planctomycetia</taxon>
        <taxon>Planctomycetales</taxon>
        <taxon>Planctomycetaceae</taxon>
        <taxon>Rubinisphaera</taxon>
    </lineage>
</organism>
<dbReference type="Pfam" id="PF14062">
    <property type="entry name" value="DUF4253"/>
    <property type="match status" value="1"/>
</dbReference>
<name>F0SGS6_RUBBR</name>
<proteinExistence type="predicted"/>
<dbReference type="KEGG" id="pbs:Plabr_0734"/>
<dbReference type="OrthoDB" id="4827574at2"/>
<dbReference type="PROSITE" id="PS51257">
    <property type="entry name" value="PROKAR_LIPOPROTEIN"/>
    <property type="match status" value="1"/>
</dbReference>
<dbReference type="AlphaFoldDB" id="F0SGS6"/>
<evidence type="ECO:0000259" key="1">
    <source>
        <dbReference type="Pfam" id="PF14062"/>
    </source>
</evidence>
<sequence length="242" mass="27091">MENLPSRPGDCNRYPGKTIVVHHPITLIACLMLVASIGCSPNNGSTSPDGSLPETENGPIVTLDAAAQRLAEMSGASIRDYSTYDFGRNRDQNAKSVVASHDRSPQLVAEMREHLGQNLICFVGTTRWLGDEEHDGDEIVVANGNSQFDILRIARSDAINYGMETDDLIKKLRVYDDEFGIDIFHAETDTIEFAFQKMPEDLAAFCKDLYEFCPDIVDQGTGTVELLEKEIREREQVFLWWD</sequence>
<accession>F0SGS6</accession>
<dbReference type="EMBL" id="CP002546">
    <property type="protein sequence ID" value="ADY58361.1"/>
    <property type="molecule type" value="Genomic_DNA"/>
</dbReference>
<dbReference type="HOGENOM" id="CLU_099857_0_0_0"/>
<dbReference type="InterPro" id="IPR025349">
    <property type="entry name" value="DUF4253"/>
</dbReference>
<evidence type="ECO:0000313" key="2">
    <source>
        <dbReference type="EMBL" id="ADY58361.1"/>
    </source>
</evidence>
<dbReference type="STRING" id="756272.Plabr_0734"/>
<dbReference type="RefSeq" id="WP_013627101.1">
    <property type="nucleotide sequence ID" value="NC_015174.1"/>
</dbReference>
<dbReference type="eggNOG" id="ENOG5032SP8">
    <property type="taxonomic scope" value="Bacteria"/>
</dbReference>
<reference evidence="3" key="1">
    <citation type="submission" date="2011-02" db="EMBL/GenBank/DDBJ databases">
        <title>The complete genome of Planctomyces brasiliensis DSM 5305.</title>
        <authorList>
            <person name="Lucas S."/>
            <person name="Copeland A."/>
            <person name="Lapidus A."/>
            <person name="Bruce D."/>
            <person name="Goodwin L."/>
            <person name="Pitluck S."/>
            <person name="Kyrpides N."/>
            <person name="Mavromatis K."/>
            <person name="Pagani I."/>
            <person name="Ivanova N."/>
            <person name="Ovchinnikova G."/>
            <person name="Lu M."/>
            <person name="Detter J.C."/>
            <person name="Han C."/>
            <person name="Land M."/>
            <person name="Hauser L."/>
            <person name="Markowitz V."/>
            <person name="Cheng J.-F."/>
            <person name="Hugenholtz P."/>
            <person name="Woyke T."/>
            <person name="Wu D."/>
            <person name="Tindall B."/>
            <person name="Pomrenke H.G."/>
            <person name="Brambilla E."/>
            <person name="Klenk H.-P."/>
            <person name="Eisen J.A."/>
        </authorList>
    </citation>
    <scope>NUCLEOTIDE SEQUENCE [LARGE SCALE GENOMIC DNA]</scope>
    <source>
        <strain evidence="3">ATCC 49424 / DSM 5305 / JCM 21570 / IAM 15109 / NBRC 103401 / IFAM 1448</strain>
    </source>
</reference>
<keyword evidence="3" id="KW-1185">Reference proteome</keyword>
<protein>
    <recommendedName>
        <fullName evidence="1">DUF4253 domain-containing protein</fullName>
    </recommendedName>
</protein>